<keyword evidence="1" id="KW-0812">Transmembrane</keyword>
<dbReference type="InterPro" id="IPR021683">
    <property type="entry name" value="DUF3267"/>
</dbReference>
<proteinExistence type="predicted"/>
<feature type="transmembrane region" description="Helical" evidence="1">
    <location>
        <begin position="132"/>
        <end position="152"/>
    </location>
</feature>
<evidence type="ECO:0000313" key="2">
    <source>
        <dbReference type="EMBL" id="PFH01545.1"/>
    </source>
</evidence>
<comment type="caution">
    <text evidence="2">The sequence shown here is derived from an EMBL/GenBank/DDBJ whole genome shotgun (WGS) entry which is preliminary data.</text>
</comment>
<evidence type="ECO:0000256" key="1">
    <source>
        <dbReference type="SAM" id="Phobius"/>
    </source>
</evidence>
<dbReference type="EMBL" id="PDBW01000001">
    <property type="protein sequence ID" value="PFH01545.1"/>
    <property type="molecule type" value="Genomic_DNA"/>
</dbReference>
<keyword evidence="1" id="KW-0472">Membrane</keyword>
<feature type="transmembrane region" description="Helical" evidence="1">
    <location>
        <begin position="95"/>
        <end position="112"/>
    </location>
</feature>
<dbReference type="Pfam" id="PF11667">
    <property type="entry name" value="DUF3267"/>
    <property type="match status" value="1"/>
</dbReference>
<evidence type="ECO:0000313" key="3">
    <source>
        <dbReference type="Proteomes" id="UP000223596"/>
    </source>
</evidence>
<dbReference type="AlphaFoldDB" id="A0AB36TEA8"/>
<keyword evidence="1" id="KW-1133">Transmembrane helix</keyword>
<organism evidence="2 3">
    <name type="scientific">Acetivibrio thermocellus AD2</name>
    <dbReference type="NCBI Taxonomy" id="1138384"/>
    <lineage>
        <taxon>Bacteria</taxon>
        <taxon>Bacillati</taxon>
        <taxon>Bacillota</taxon>
        <taxon>Clostridia</taxon>
        <taxon>Eubacteriales</taxon>
        <taxon>Oscillospiraceae</taxon>
        <taxon>Acetivibrio</taxon>
    </lineage>
</organism>
<dbReference type="RefSeq" id="WP_003512828.1">
    <property type="nucleotide sequence ID" value="NZ_CP013828.1"/>
</dbReference>
<reference evidence="2 3" key="1">
    <citation type="submission" date="2017-09" db="EMBL/GenBank/DDBJ databases">
        <title>Evaluation of Pacific Biosciences Sequencing Technology to Finishing C. thermocellum Genome Sequences.</title>
        <authorList>
            <person name="Brown S."/>
        </authorList>
    </citation>
    <scope>NUCLEOTIDE SEQUENCE [LARGE SCALE GENOMIC DNA]</scope>
    <source>
        <strain evidence="2 3">AD2</strain>
    </source>
</reference>
<accession>A0AB36TEA8</accession>
<gene>
    <name evidence="2" type="ORF">M972_11279</name>
</gene>
<name>A0AB36TEA8_ACETH</name>
<feature type="transmembrane region" description="Helical" evidence="1">
    <location>
        <begin position="62"/>
        <end position="83"/>
    </location>
</feature>
<feature type="transmembrane region" description="Helical" evidence="1">
    <location>
        <begin position="158"/>
        <end position="176"/>
    </location>
</feature>
<dbReference type="Proteomes" id="UP000223596">
    <property type="component" value="Unassembled WGS sequence"/>
</dbReference>
<protein>
    <submittedName>
        <fullName evidence="2">Zincin peptidase</fullName>
    </submittedName>
</protein>
<sequence>MLIIPGIVISVFTFPGVIMHEMAHQLFCRLLKVPVFDVRYFQFKNPSGYVIHEIPKKPWQNILIGIGPFILNTVVGALIGSAASIPVFKFNSPDFFDIILIWLGISIAMHSFPSVGDAANIWKSVKHPDTPILVKILATPLVGLIYLCAIGSVVWLDFLYGMAVALLIPNILVSLIA</sequence>